<evidence type="ECO:0000256" key="14">
    <source>
        <dbReference type="ARBA" id="ARBA00049638"/>
    </source>
</evidence>
<evidence type="ECO:0000256" key="16">
    <source>
        <dbReference type="SAM" id="Phobius"/>
    </source>
</evidence>
<feature type="transmembrane region" description="Helical" evidence="16">
    <location>
        <begin position="861"/>
        <end position="885"/>
    </location>
</feature>
<dbReference type="Gene3D" id="3.40.190.10">
    <property type="entry name" value="Periplasmic binding protein-like II"/>
    <property type="match status" value="2"/>
</dbReference>
<dbReference type="GO" id="GO:0016020">
    <property type="term" value="C:membrane"/>
    <property type="evidence" value="ECO:0007669"/>
    <property type="project" value="UniProtKB-SubCell"/>
</dbReference>
<dbReference type="PANTHER" id="PTHR34836">
    <property type="entry name" value="OS06G0188250 PROTEIN"/>
    <property type="match status" value="1"/>
</dbReference>
<keyword evidence="4" id="KW-0813">Transport</keyword>
<dbReference type="Gene3D" id="3.40.50.2300">
    <property type="match status" value="2"/>
</dbReference>
<feature type="signal peptide" evidence="17">
    <location>
        <begin position="1"/>
        <end position="38"/>
    </location>
</feature>
<evidence type="ECO:0000256" key="2">
    <source>
        <dbReference type="ARBA" id="ARBA00008685"/>
    </source>
</evidence>
<dbReference type="SMART" id="SM00079">
    <property type="entry name" value="PBPe"/>
    <property type="match status" value="1"/>
</dbReference>
<keyword evidence="12" id="KW-1071">Ligand-gated ion channel</keyword>
<comment type="similarity">
    <text evidence="2">Belongs to the glutamate-gated ion channel (TC 1.A.10.1) family.</text>
</comment>
<protein>
    <recommendedName>
        <fullName evidence="18">Ionotropic glutamate receptor C-terminal domain-containing protein</fullName>
    </recommendedName>
</protein>
<evidence type="ECO:0000256" key="8">
    <source>
        <dbReference type="ARBA" id="ARBA00023065"/>
    </source>
</evidence>
<dbReference type="Pfam" id="PF10613">
    <property type="entry name" value="Lig_chan-Glu_bd"/>
    <property type="match status" value="1"/>
</dbReference>
<proteinExistence type="inferred from homology"/>
<comment type="function">
    <text evidence="14">Glutamate-gated receptor that probably acts as a non-selective cation channel. May be involved in light-signal transduction and calcium homeostasis via the regulation of calcium influx into cells.</text>
</comment>
<keyword evidence="20" id="KW-1185">Reference proteome</keyword>
<evidence type="ECO:0000256" key="5">
    <source>
        <dbReference type="ARBA" id="ARBA00022692"/>
    </source>
</evidence>
<feature type="transmembrane region" description="Helical" evidence="16">
    <location>
        <begin position="679"/>
        <end position="698"/>
    </location>
</feature>
<keyword evidence="6 17" id="KW-0732">Signal</keyword>
<organism evidence="19 20">
    <name type="scientific">Linum tenue</name>
    <dbReference type="NCBI Taxonomy" id="586396"/>
    <lineage>
        <taxon>Eukaryota</taxon>
        <taxon>Viridiplantae</taxon>
        <taxon>Streptophyta</taxon>
        <taxon>Embryophyta</taxon>
        <taxon>Tracheophyta</taxon>
        <taxon>Spermatophyta</taxon>
        <taxon>Magnoliopsida</taxon>
        <taxon>eudicotyledons</taxon>
        <taxon>Gunneridae</taxon>
        <taxon>Pentapetalae</taxon>
        <taxon>rosids</taxon>
        <taxon>fabids</taxon>
        <taxon>Malpighiales</taxon>
        <taxon>Linaceae</taxon>
        <taxon>Linum</taxon>
    </lineage>
</organism>
<dbReference type="InterPro" id="IPR015683">
    <property type="entry name" value="Ionotropic_Glu_rcpt"/>
</dbReference>
<dbReference type="InterPro" id="IPR044440">
    <property type="entry name" value="GABAb_receptor_plant_PBP1"/>
</dbReference>
<accession>A0AAV0GUJ2</accession>
<dbReference type="InterPro" id="IPR017103">
    <property type="entry name" value="Iontropic_Glu_rcpt_pln"/>
</dbReference>
<dbReference type="InterPro" id="IPR028082">
    <property type="entry name" value="Peripla_BP_I"/>
</dbReference>
<dbReference type="Proteomes" id="UP001154282">
    <property type="component" value="Unassembled WGS sequence"/>
</dbReference>
<keyword evidence="7 16" id="KW-1133">Transmembrane helix</keyword>
<keyword evidence="9 16" id="KW-0472">Membrane</keyword>
<dbReference type="AlphaFoldDB" id="A0AAV0GUJ2"/>
<evidence type="ECO:0000256" key="7">
    <source>
        <dbReference type="ARBA" id="ARBA00022989"/>
    </source>
</evidence>
<dbReference type="Pfam" id="PF00060">
    <property type="entry name" value="Lig_chan"/>
    <property type="match status" value="1"/>
</dbReference>
<dbReference type="Pfam" id="PF01094">
    <property type="entry name" value="ANF_receptor"/>
    <property type="match status" value="1"/>
</dbReference>
<evidence type="ECO:0000256" key="4">
    <source>
        <dbReference type="ARBA" id="ARBA00022448"/>
    </source>
</evidence>
<dbReference type="InterPro" id="IPR019594">
    <property type="entry name" value="Glu/Gly-bd"/>
</dbReference>
<comment type="subunit">
    <text evidence="3">May form heteromers.</text>
</comment>
<dbReference type="InterPro" id="IPR001828">
    <property type="entry name" value="ANF_lig-bd_rcpt"/>
</dbReference>
<keyword evidence="11" id="KW-0325">Glycoprotein</keyword>
<evidence type="ECO:0000259" key="18">
    <source>
        <dbReference type="SMART" id="SM00079"/>
    </source>
</evidence>
<keyword evidence="5 16" id="KW-0812">Transmembrane</keyword>
<evidence type="ECO:0000256" key="17">
    <source>
        <dbReference type="SAM" id="SignalP"/>
    </source>
</evidence>
<evidence type="ECO:0000313" key="20">
    <source>
        <dbReference type="Proteomes" id="UP001154282"/>
    </source>
</evidence>
<keyword evidence="10" id="KW-0675">Receptor</keyword>
<evidence type="ECO:0000256" key="3">
    <source>
        <dbReference type="ARBA" id="ARBA00011095"/>
    </source>
</evidence>
<feature type="chain" id="PRO_5043628342" description="Ionotropic glutamate receptor C-terminal domain-containing protein" evidence="17">
    <location>
        <begin position="39"/>
        <end position="1010"/>
    </location>
</feature>
<dbReference type="FunFam" id="3.40.50.2300:FF:000169">
    <property type="entry name" value="Glutamate receptor"/>
    <property type="match status" value="1"/>
</dbReference>
<evidence type="ECO:0000313" key="19">
    <source>
        <dbReference type="EMBL" id="CAI0376701.1"/>
    </source>
</evidence>
<feature type="disulfide bond" evidence="15">
    <location>
        <begin position="786"/>
        <end position="842"/>
    </location>
</feature>
<evidence type="ECO:0000256" key="1">
    <source>
        <dbReference type="ARBA" id="ARBA00004141"/>
    </source>
</evidence>
<evidence type="ECO:0000256" key="6">
    <source>
        <dbReference type="ARBA" id="ARBA00022729"/>
    </source>
</evidence>
<feature type="transmembrane region" description="Helical" evidence="16">
    <location>
        <begin position="620"/>
        <end position="640"/>
    </location>
</feature>
<dbReference type="SUPFAM" id="SSF53850">
    <property type="entry name" value="Periplasmic binding protein-like II"/>
    <property type="match status" value="1"/>
</dbReference>
<dbReference type="InterPro" id="IPR001320">
    <property type="entry name" value="Iontro_rcpt_C"/>
</dbReference>
<dbReference type="PANTHER" id="PTHR34836:SF1">
    <property type="entry name" value="OS09G0428600 PROTEIN"/>
    <property type="match status" value="1"/>
</dbReference>
<dbReference type="CDD" id="cd13686">
    <property type="entry name" value="GluR_Plant"/>
    <property type="match status" value="1"/>
</dbReference>
<dbReference type="FunFam" id="1.10.287.70:FF:000037">
    <property type="entry name" value="Glutamate receptor"/>
    <property type="match status" value="1"/>
</dbReference>
<gene>
    <name evidence="19" type="ORF">LITE_LOCUS1141</name>
</gene>
<evidence type="ECO:0000256" key="10">
    <source>
        <dbReference type="ARBA" id="ARBA00023170"/>
    </source>
</evidence>
<dbReference type="FunFam" id="3.40.190.10:FF:000103">
    <property type="entry name" value="Glutamate receptor"/>
    <property type="match status" value="1"/>
</dbReference>
<sequence>MKPRICRRRGPRNQCWLRFCITAVCCAAVISNMTAVEGQSTGSSSNNATVVVNIGVILDLNRTDFVGQVGLSCVEMAVSEFYDSHPDYTTRLAIATRDSQRDVVLAAASVKLSSANNVAALDLIKNVQVQAILGPETSMQANFLIPLGEKAQVPIISFSASSPTLASIRSPYFFRATQKDSTQVNAIAAIVKAFGWRQAVPVYIDNAFGQGIVPSLVDSLDAVDARVPYRSAISPSATDDQIGQELYKLMTMQTRVFVVHVSPHLAARLFAKAKEVGMMSAGYVWIVTDGITDFLSSVDPSVLKSMQGVLGVKPHVPQTKEVIDFRARWKRKFRQDHPEILLDADLNSYGLWAYDATVALAMAVEKTADDNDDNIFSNVSDSSSTDLESIGVSSNGPNLARELSRTSFAGLSGDFAMEEDGELRASAYEVVNVNGNGARVVGFWTRGEGLARERMMMMMTNSSSRAKLGTVIWPGDPGAVPRGFEIPTSGKKLRIGVPVKSGFSEFVSVTTDLETNKTSVIGYSIDIFEAVVQALPYALPFEYVPYAKPNGESAGTYDDLVYQVFLGNFECMIADTTVIANRSNYVDFTLPYTESGVSMLVPVKPNGSKNAWSFLKPLTWDLWVTTFLFFLFIGFVVWALEHRISKDFRGPPSHQVGTSLWFSFSTMVFAHRENVVSNLARTVVIIWCLVVLIITQSYTASFTSLLTVQRLQPTVADMNELLRKGDFVGYQDVSFVFGLLKRLGFRDDRLVPYKNSEHCNSLFNQGKIVAAFDEVPYIKLFLAKHCSKYMMTDPTYKADGFGFVFPKGSPLVADISRAILNVTEGDKMTKIEEAWFGKKDRCPESTTSTVSSGGQLGLNSFWSLFMIAGVAAVSALCIFTVQFVYEYRKLMSPQVDDDSQSKPSFWGRLLNLLKTFDNKDLECHTFRGDRVGDQNEVRLASLNVMSPSMYSVHTEFPVDSTQTLSPSMGSSSELHDNTIAQEVAIISIDLHPDSDGEGLVATANDEITRH</sequence>
<dbReference type="EMBL" id="CAMGYJ010000002">
    <property type="protein sequence ID" value="CAI0376701.1"/>
    <property type="molecule type" value="Genomic_DNA"/>
</dbReference>
<evidence type="ECO:0000256" key="9">
    <source>
        <dbReference type="ARBA" id="ARBA00023136"/>
    </source>
</evidence>
<evidence type="ECO:0000256" key="13">
    <source>
        <dbReference type="ARBA" id="ARBA00023303"/>
    </source>
</evidence>
<name>A0AAV0GUJ2_9ROSI</name>
<comment type="caution">
    <text evidence="19">The sequence shown here is derived from an EMBL/GenBank/DDBJ whole genome shotgun (WGS) entry which is preliminary data.</text>
</comment>
<dbReference type="GO" id="GO:0015276">
    <property type="term" value="F:ligand-gated monoatomic ion channel activity"/>
    <property type="evidence" value="ECO:0007669"/>
    <property type="project" value="InterPro"/>
</dbReference>
<dbReference type="CDD" id="cd19990">
    <property type="entry name" value="PBP1_GABAb_receptor_plant"/>
    <property type="match status" value="1"/>
</dbReference>
<keyword evidence="15" id="KW-1015">Disulfide bond</keyword>
<dbReference type="PIRSF" id="PIRSF037090">
    <property type="entry name" value="Iontro_Glu-like_rcpt_pln"/>
    <property type="match status" value="1"/>
</dbReference>
<keyword evidence="8" id="KW-0406">Ion transport</keyword>
<evidence type="ECO:0000256" key="12">
    <source>
        <dbReference type="ARBA" id="ARBA00023286"/>
    </source>
</evidence>
<keyword evidence="13" id="KW-0407">Ion channel</keyword>
<evidence type="ECO:0000256" key="11">
    <source>
        <dbReference type="ARBA" id="ARBA00023180"/>
    </source>
</evidence>
<evidence type="ECO:0000256" key="15">
    <source>
        <dbReference type="PIRSR" id="PIRSR037090-50"/>
    </source>
</evidence>
<dbReference type="SUPFAM" id="SSF53822">
    <property type="entry name" value="Periplasmic binding protein-like I"/>
    <property type="match status" value="1"/>
</dbReference>
<reference evidence="19" key="1">
    <citation type="submission" date="2022-08" db="EMBL/GenBank/DDBJ databases">
        <authorList>
            <person name="Gutierrez-Valencia J."/>
        </authorList>
    </citation>
    <scope>NUCLEOTIDE SEQUENCE</scope>
</reference>
<feature type="domain" description="Ionotropic glutamate receptor C-terminal" evidence="18">
    <location>
        <begin position="492"/>
        <end position="838"/>
    </location>
</feature>
<dbReference type="Gene3D" id="1.10.287.70">
    <property type="match status" value="1"/>
</dbReference>
<comment type="subcellular location">
    <subcellularLocation>
        <location evidence="1">Membrane</location>
        <topology evidence="1">Multi-pass membrane protein</topology>
    </subcellularLocation>
</comment>